<feature type="compositionally biased region" description="Basic and acidic residues" evidence="1">
    <location>
        <begin position="158"/>
        <end position="175"/>
    </location>
</feature>
<feature type="compositionally biased region" description="Acidic residues" evidence="1">
    <location>
        <begin position="200"/>
        <end position="217"/>
    </location>
</feature>
<organism evidence="3 4">
    <name type="scientific">Methanosarcina mazei S-6</name>
    <dbReference type="NCBI Taxonomy" id="213585"/>
    <lineage>
        <taxon>Archaea</taxon>
        <taxon>Methanobacteriati</taxon>
        <taxon>Methanobacteriota</taxon>
        <taxon>Stenosarchaea group</taxon>
        <taxon>Methanomicrobia</taxon>
        <taxon>Methanosarcinales</taxon>
        <taxon>Methanosarcinaceae</taxon>
        <taxon>Methanosarcina</taxon>
    </lineage>
</organism>
<sequence length="243" mass="25463">MVKCRKFGLLILSLIMLFIFAAVNATALSEDNDSIGDAPDLPLILQGEMDLNGQPASAGCEITAYYEGELIAKSTVGEGGRYSLYLNMTPENYTNIGDVELYVDGNKASSGIPVSNIENIESKEPGSIIEVDINNSASSSVSGTESRGSSGSTGEARVVNKNETADSKTSDKAGGRSEASLAGEDDGDIVSSEEPVSQSDDAEDLEDEDAEGAENTEDAGYSTVFTALVFIAALFSAVMVIKR</sequence>
<dbReference type="Proteomes" id="UP000033097">
    <property type="component" value="Chromosome"/>
</dbReference>
<dbReference type="PATRIC" id="fig|213585.10.peg.3810"/>
<dbReference type="EMBL" id="CP009512">
    <property type="protein sequence ID" value="AKB66236.1"/>
    <property type="molecule type" value="Genomic_DNA"/>
</dbReference>
<evidence type="ECO:0000313" key="3">
    <source>
        <dbReference type="EMBL" id="AKB66236.1"/>
    </source>
</evidence>
<dbReference type="HOGENOM" id="CLU_1127084_0_0_2"/>
<protein>
    <submittedName>
        <fullName evidence="3">Uncharacterized protein</fullName>
    </submittedName>
</protein>
<feature type="compositionally biased region" description="Low complexity" evidence="1">
    <location>
        <begin position="136"/>
        <end position="157"/>
    </location>
</feature>
<gene>
    <name evidence="3" type="ORF">MSMAS_3040</name>
</gene>
<feature type="transmembrane region" description="Helical" evidence="2">
    <location>
        <begin position="219"/>
        <end position="241"/>
    </location>
</feature>
<keyword evidence="2" id="KW-0812">Transmembrane</keyword>
<dbReference type="KEGG" id="mmj:MSMAS_3040"/>
<evidence type="ECO:0000313" key="4">
    <source>
        <dbReference type="Proteomes" id="UP000033097"/>
    </source>
</evidence>
<dbReference type="AlphaFoldDB" id="A0A0E3LV16"/>
<evidence type="ECO:0000256" key="2">
    <source>
        <dbReference type="SAM" id="Phobius"/>
    </source>
</evidence>
<accession>A0A0E3LV16</accession>
<dbReference type="GeneID" id="24852760"/>
<keyword evidence="2" id="KW-0472">Membrane</keyword>
<dbReference type="RefSeq" id="WP_011033573.1">
    <property type="nucleotide sequence ID" value="NZ_CP009512.1"/>
</dbReference>
<name>A0A0E3LV16_METMZ</name>
<proteinExistence type="predicted"/>
<reference evidence="3 4" key="1">
    <citation type="submission" date="2014-07" db="EMBL/GenBank/DDBJ databases">
        <title>Methanogenic archaea and the global carbon cycle.</title>
        <authorList>
            <person name="Henriksen J.R."/>
            <person name="Luke J."/>
            <person name="Reinhart S."/>
            <person name="Benedict M.N."/>
            <person name="Youngblut N.D."/>
            <person name="Metcalf M.E."/>
            <person name="Whitaker R.J."/>
            <person name="Metcalf W.W."/>
        </authorList>
    </citation>
    <scope>NUCLEOTIDE SEQUENCE [LARGE SCALE GENOMIC DNA]</scope>
    <source>
        <strain evidence="3 4">S-6</strain>
    </source>
</reference>
<feature type="region of interest" description="Disordered" evidence="1">
    <location>
        <begin position="133"/>
        <end position="218"/>
    </location>
</feature>
<keyword evidence="2" id="KW-1133">Transmembrane helix</keyword>
<evidence type="ECO:0000256" key="1">
    <source>
        <dbReference type="SAM" id="MobiDB-lite"/>
    </source>
</evidence>